<protein>
    <submittedName>
        <fullName evidence="5">Response regulator</fullName>
    </submittedName>
</protein>
<dbReference type="PRINTS" id="PR00038">
    <property type="entry name" value="HTHLUXR"/>
</dbReference>
<dbReference type="Proteomes" id="UP000325614">
    <property type="component" value="Chromosome"/>
</dbReference>
<accession>A0A5P9JY33</accession>
<comment type="caution">
    <text evidence="2">Lacks conserved residue(s) required for the propagation of feature annotation.</text>
</comment>
<dbReference type="PANTHER" id="PTHR45566:SF1">
    <property type="entry name" value="HTH-TYPE TRANSCRIPTIONAL REGULATOR YHJB-RELATED"/>
    <property type="match status" value="1"/>
</dbReference>
<evidence type="ECO:0000259" key="4">
    <source>
        <dbReference type="PROSITE" id="PS50110"/>
    </source>
</evidence>
<dbReference type="InterPro" id="IPR016032">
    <property type="entry name" value="Sig_transdc_resp-reg_C-effctor"/>
</dbReference>
<dbReference type="InterPro" id="IPR000792">
    <property type="entry name" value="Tscrpt_reg_LuxR_C"/>
</dbReference>
<evidence type="ECO:0000313" key="6">
    <source>
        <dbReference type="Proteomes" id="UP000325614"/>
    </source>
</evidence>
<feature type="domain" description="HTH luxR-type" evidence="3">
    <location>
        <begin position="211"/>
        <end position="276"/>
    </location>
</feature>
<dbReference type="GO" id="GO:0003677">
    <property type="term" value="F:DNA binding"/>
    <property type="evidence" value="ECO:0007669"/>
    <property type="project" value="UniProtKB-KW"/>
</dbReference>
<dbReference type="SMART" id="SM00421">
    <property type="entry name" value="HTH_LUXR"/>
    <property type="match status" value="1"/>
</dbReference>
<dbReference type="KEGG" id="mico:GDR74_14545"/>
<organism evidence="5 6">
    <name type="scientific">Microvirga thermotolerans</name>
    <dbReference type="NCBI Taxonomy" id="2651334"/>
    <lineage>
        <taxon>Bacteria</taxon>
        <taxon>Pseudomonadati</taxon>
        <taxon>Pseudomonadota</taxon>
        <taxon>Alphaproteobacteria</taxon>
        <taxon>Hyphomicrobiales</taxon>
        <taxon>Methylobacteriaceae</taxon>
        <taxon>Microvirga</taxon>
    </lineage>
</organism>
<dbReference type="GO" id="GO:0006355">
    <property type="term" value="P:regulation of DNA-templated transcription"/>
    <property type="evidence" value="ECO:0007669"/>
    <property type="project" value="InterPro"/>
</dbReference>
<dbReference type="InterPro" id="IPR001789">
    <property type="entry name" value="Sig_transdc_resp-reg_receiver"/>
</dbReference>
<dbReference type="Pfam" id="PF00196">
    <property type="entry name" value="GerE"/>
    <property type="match status" value="1"/>
</dbReference>
<dbReference type="InterPro" id="IPR051015">
    <property type="entry name" value="EvgA-like"/>
</dbReference>
<dbReference type="SUPFAM" id="SSF52172">
    <property type="entry name" value="CheY-like"/>
    <property type="match status" value="1"/>
</dbReference>
<dbReference type="InterPro" id="IPR011006">
    <property type="entry name" value="CheY-like_superfamily"/>
</dbReference>
<keyword evidence="1" id="KW-0238">DNA-binding</keyword>
<sequence length="289" mass="31367">MLNCPGARSEKQAMRKNYGCDGLSNLDGLVPGEAFSQISDAQLRGDWDATVKSDTEPVPALLVEPNTLLREGLKRILAGTRFSVIASCSGFSDIRSYGAPDRPFILIVSAGAGHEEVFRQIRQLKAEHGSAKVVVLVDEYDLKEILSAFQAGVDAYLVKSVSCEVLTKSLDLVMLGEAIYPASILGLVHGPATEIEEQPENPDEILMEAGSKLGKRGLSVRETVILRCLMQGDSNKIIARKFDITEATVKVHVKAILRKIRAKNRTQAAIWAASHLRPGDHSAGLDGRH</sequence>
<dbReference type="CDD" id="cd06170">
    <property type="entry name" value="LuxR_C_like"/>
    <property type="match status" value="1"/>
</dbReference>
<keyword evidence="6" id="KW-1185">Reference proteome</keyword>
<dbReference type="PROSITE" id="PS00622">
    <property type="entry name" value="HTH_LUXR_1"/>
    <property type="match status" value="1"/>
</dbReference>
<gene>
    <name evidence="5" type="ORF">GDR74_14545</name>
</gene>
<evidence type="ECO:0000313" key="5">
    <source>
        <dbReference type="EMBL" id="QFU17343.1"/>
    </source>
</evidence>
<proteinExistence type="predicted"/>
<dbReference type="AlphaFoldDB" id="A0A5P9JY33"/>
<dbReference type="PANTHER" id="PTHR45566">
    <property type="entry name" value="HTH-TYPE TRANSCRIPTIONAL REGULATOR YHJB-RELATED"/>
    <property type="match status" value="1"/>
</dbReference>
<dbReference type="GO" id="GO:0000160">
    <property type="term" value="P:phosphorelay signal transduction system"/>
    <property type="evidence" value="ECO:0007669"/>
    <property type="project" value="InterPro"/>
</dbReference>
<evidence type="ECO:0000259" key="3">
    <source>
        <dbReference type="PROSITE" id="PS50043"/>
    </source>
</evidence>
<dbReference type="PROSITE" id="PS50043">
    <property type="entry name" value="HTH_LUXR_2"/>
    <property type="match status" value="1"/>
</dbReference>
<dbReference type="PROSITE" id="PS50110">
    <property type="entry name" value="RESPONSE_REGULATORY"/>
    <property type="match status" value="1"/>
</dbReference>
<dbReference type="Gene3D" id="3.40.50.2300">
    <property type="match status" value="1"/>
</dbReference>
<dbReference type="SUPFAM" id="SSF46894">
    <property type="entry name" value="C-terminal effector domain of the bipartite response regulators"/>
    <property type="match status" value="1"/>
</dbReference>
<evidence type="ECO:0000256" key="2">
    <source>
        <dbReference type="PROSITE-ProRule" id="PRU00169"/>
    </source>
</evidence>
<evidence type="ECO:0000256" key="1">
    <source>
        <dbReference type="ARBA" id="ARBA00023125"/>
    </source>
</evidence>
<dbReference type="CDD" id="cd00156">
    <property type="entry name" value="REC"/>
    <property type="match status" value="1"/>
</dbReference>
<feature type="domain" description="Response regulatory" evidence="4">
    <location>
        <begin position="59"/>
        <end position="174"/>
    </location>
</feature>
<reference evidence="5 6" key="1">
    <citation type="submission" date="2019-10" db="EMBL/GenBank/DDBJ databases">
        <title>Isolation, Identification of Microvirga thermotolerans HR1, a novel thermophilic bacterium and Comparative Genomics of the genus Microvirga.</title>
        <authorList>
            <person name="Li J."/>
            <person name="Zhang W."/>
            <person name="Lin M."/>
            <person name="Wang J."/>
        </authorList>
    </citation>
    <scope>NUCLEOTIDE SEQUENCE [LARGE SCALE GENOMIC DNA]</scope>
    <source>
        <strain evidence="5 6">HR1</strain>
    </source>
</reference>
<dbReference type="EMBL" id="CP045423">
    <property type="protein sequence ID" value="QFU17343.1"/>
    <property type="molecule type" value="Genomic_DNA"/>
</dbReference>
<name>A0A5P9JY33_9HYPH</name>